<dbReference type="GeneID" id="19201634"/>
<dbReference type="InterPro" id="IPR036770">
    <property type="entry name" value="Ankyrin_rpt-contain_sf"/>
</dbReference>
<evidence type="ECO:0000256" key="4">
    <source>
        <dbReference type="SAM" id="MobiDB-lite"/>
    </source>
</evidence>
<sequence length="182" mass="20013">MADVSENQMKLWRAAREDLEDVLDEVFENGDYDLDAQNEKGLTALHLAAQNTSIWVIEKLVDKIVETDGDIDPVAGPRADPYTEGDTPLHIALAQLIRSPDKGKIHIVAQLINAGADTDKEDHNGVTGNGLLEKLQAQDEATYDELESVINEDADEEDEAPPVPARRRVELSADDFANGARR</sequence>
<organism evidence="5 6">
    <name type="scientific">Coniophora puteana (strain RWD-64-598)</name>
    <name type="common">Brown rot fungus</name>
    <dbReference type="NCBI Taxonomy" id="741705"/>
    <lineage>
        <taxon>Eukaryota</taxon>
        <taxon>Fungi</taxon>
        <taxon>Dikarya</taxon>
        <taxon>Basidiomycota</taxon>
        <taxon>Agaricomycotina</taxon>
        <taxon>Agaricomycetes</taxon>
        <taxon>Agaricomycetidae</taxon>
        <taxon>Boletales</taxon>
        <taxon>Coniophorineae</taxon>
        <taxon>Coniophoraceae</taxon>
        <taxon>Coniophora</taxon>
    </lineage>
</organism>
<proteinExistence type="predicted"/>
<dbReference type="Pfam" id="PF12796">
    <property type="entry name" value="Ank_2"/>
    <property type="match status" value="1"/>
</dbReference>
<evidence type="ECO:0000313" key="5">
    <source>
        <dbReference type="EMBL" id="EIW87346.1"/>
    </source>
</evidence>
<evidence type="ECO:0000313" key="6">
    <source>
        <dbReference type="Proteomes" id="UP000053558"/>
    </source>
</evidence>
<protein>
    <submittedName>
        <fullName evidence="5">Uncharacterized protein</fullName>
    </submittedName>
</protein>
<dbReference type="Proteomes" id="UP000053558">
    <property type="component" value="Unassembled WGS sequence"/>
</dbReference>
<feature type="compositionally biased region" description="Acidic residues" evidence="4">
    <location>
        <begin position="150"/>
        <end position="160"/>
    </location>
</feature>
<evidence type="ECO:0000256" key="3">
    <source>
        <dbReference type="PROSITE-ProRule" id="PRU00023"/>
    </source>
</evidence>
<dbReference type="Gene3D" id="1.25.40.20">
    <property type="entry name" value="Ankyrin repeat-containing domain"/>
    <property type="match status" value="1"/>
</dbReference>
<feature type="region of interest" description="Disordered" evidence="4">
    <location>
        <begin position="150"/>
        <end position="182"/>
    </location>
</feature>
<dbReference type="PANTHER" id="PTHR24123">
    <property type="entry name" value="ANKYRIN REPEAT-CONTAINING"/>
    <property type="match status" value="1"/>
</dbReference>
<dbReference type="InterPro" id="IPR002110">
    <property type="entry name" value="Ankyrin_rpt"/>
</dbReference>
<comment type="caution">
    <text evidence="5">The sequence shown here is derived from an EMBL/GenBank/DDBJ whole genome shotgun (WGS) entry which is preliminary data.</text>
</comment>
<dbReference type="RefSeq" id="XP_007763867.1">
    <property type="nucleotide sequence ID" value="XM_007765677.1"/>
</dbReference>
<dbReference type="PROSITE" id="PS50088">
    <property type="entry name" value="ANK_REPEAT"/>
    <property type="match status" value="1"/>
</dbReference>
<evidence type="ECO:0000256" key="2">
    <source>
        <dbReference type="ARBA" id="ARBA00023043"/>
    </source>
</evidence>
<dbReference type="AlphaFoldDB" id="A0A5M3N7R3"/>
<dbReference type="SMART" id="SM00248">
    <property type="entry name" value="ANK"/>
    <property type="match status" value="2"/>
</dbReference>
<dbReference type="KEGG" id="cput:CONPUDRAFT_141496"/>
<feature type="repeat" description="ANK" evidence="3">
    <location>
        <begin position="84"/>
        <end position="123"/>
    </location>
</feature>
<dbReference type="EMBL" id="JH711573">
    <property type="protein sequence ID" value="EIW87346.1"/>
    <property type="molecule type" value="Genomic_DNA"/>
</dbReference>
<dbReference type="OrthoDB" id="9995210at2759"/>
<evidence type="ECO:0000256" key="1">
    <source>
        <dbReference type="ARBA" id="ARBA00022737"/>
    </source>
</evidence>
<accession>A0A5M3N7R3</accession>
<keyword evidence="1" id="KW-0677">Repeat</keyword>
<keyword evidence="6" id="KW-1185">Reference proteome</keyword>
<gene>
    <name evidence="5" type="ORF">CONPUDRAFT_141496</name>
</gene>
<dbReference type="SUPFAM" id="SSF48403">
    <property type="entry name" value="Ankyrin repeat"/>
    <property type="match status" value="1"/>
</dbReference>
<dbReference type="InterPro" id="IPR051165">
    <property type="entry name" value="Multifunctional_ANK_Repeat"/>
</dbReference>
<dbReference type="PANTHER" id="PTHR24123:SF141">
    <property type="entry name" value="ANKYRIN 2, ISOFORM U"/>
    <property type="match status" value="1"/>
</dbReference>
<name>A0A5M3N7R3_CONPW</name>
<reference evidence="6" key="1">
    <citation type="journal article" date="2012" name="Science">
        <title>The Paleozoic origin of enzymatic lignin decomposition reconstructed from 31 fungal genomes.</title>
        <authorList>
            <person name="Floudas D."/>
            <person name="Binder M."/>
            <person name="Riley R."/>
            <person name="Barry K."/>
            <person name="Blanchette R.A."/>
            <person name="Henrissat B."/>
            <person name="Martinez A.T."/>
            <person name="Otillar R."/>
            <person name="Spatafora J.W."/>
            <person name="Yadav J.S."/>
            <person name="Aerts A."/>
            <person name="Benoit I."/>
            <person name="Boyd A."/>
            <person name="Carlson A."/>
            <person name="Copeland A."/>
            <person name="Coutinho P.M."/>
            <person name="de Vries R.P."/>
            <person name="Ferreira P."/>
            <person name="Findley K."/>
            <person name="Foster B."/>
            <person name="Gaskell J."/>
            <person name="Glotzer D."/>
            <person name="Gorecki P."/>
            <person name="Heitman J."/>
            <person name="Hesse C."/>
            <person name="Hori C."/>
            <person name="Igarashi K."/>
            <person name="Jurgens J.A."/>
            <person name="Kallen N."/>
            <person name="Kersten P."/>
            <person name="Kohler A."/>
            <person name="Kuees U."/>
            <person name="Kumar T.K.A."/>
            <person name="Kuo A."/>
            <person name="LaButti K."/>
            <person name="Larrondo L.F."/>
            <person name="Lindquist E."/>
            <person name="Ling A."/>
            <person name="Lombard V."/>
            <person name="Lucas S."/>
            <person name="Lundell T."/>
            <person name="Martin R."/>
            <person name="McLaughlin D.J."/>
            <person name="Morgenstern I."/>
            <person name="Morin E."/>
            <person name="Murat C."/>
            <person name="Nagy L.G."/>
            <person name="Nolan M."/>
            <person name="Ohm R.A."/>
            <person name="Patyshakuliyeva A."/>
            <person name="Rokas A."/>
            <person name="Ruiz-Duenas F.J."/>
            <person name="Sabat G."/>
            <person name="Salamov A."/>
            <person name="Samejima M."/>
            <person name="Schmutz J."/>
            <person name="Slot J.C."/>
            <person name="St John F."/>
            <person name="Stenlid J."/>
            <person name="Sun H."/>
            <person name="Sun S."/>
            <person name="Syed K."/>
            <person name="Tsang A."/>
            <person name="Wiebenga A."/>
            <person name="Young D."/>
            <person name="Pisabarro A."/>
            <person name="Eastwood D.C."/>
            <person name="Martin F."/>
            <person name="Cullen D."/>
            <person name="Grigoriev I.V."/>
            <person name="Hibbett D.S."/>
        </authorList>
    </citation>
    <scope>NUCLEOTIDE SEQUENCE [LARGE SCALE GENOMIC DNA]</scope>
    <source>
        <strain evidence="6">RWD-64-598 SS2</strain>
    </source>
</reference>
<keyword evidence="2 3" id="KW-0040">ANK repeat</keyword>